<dbReference type="PANTHER" id="PTHR47843:SF5">
    <property type="entry name" value="BTB_POZ DOMAIN PROTEIN"/>
    <property type="match status" value="1"/>
</dbReference>
<dbReference type="Gene3D" id="3.30.710.10">
    <property type="entry name" value="Potassium Channel Kv1.1, Chain A"/>
    <property type="match status" value="1"/>
</dbReference>
<dbReference type="AlphaFoldDB" id="A0A8H4JWR6"/>
<evidence type="ECO:0000256" key="1">
    <source>
        <dbReference type="SAM" id="MobiDB-lite"/>
    </source>
</evidence>
<dbReference type="CDD" id="cd18186">
    <property type="entry name" value="BTB_POZ_ZBTB_KLHL-like"/>
    <property type="match status" value="1"/>
</dbReference>
<feature type="domain" description="BTB" evidence="2">
    <location>
        <begin position="60"/>
        <end position="126"/>
    </location>
</feature>
<dbReference type="InterPro" id="IPR000210">
    <property type="entry name" value="BTB/POZ_dom"/>
</dbReference>
<dbReference type="OrthoDB" id="6359816at2759"/>
<dbReference type="InterPro" id="IPR011333">
    <property type="entry name" value="SKP1/BTB/POZ_sf"/>
</dbReference>
<dbReference type="SUPFAM" id="SSF54695">
    <property type="entry name" value="POZ domain"/>
    <property type="match status" value="1"/>
</dbReference>
<reference evidence="3" key="1">
    <citation type="submission" date="2020-01" db="EMBL/GenBank/DDBJ databases">
        <title>Identification and distribution of gene clusters putatively required for synthesis of sphingolipid metabolism inhibitors in phylogenetically diverse species of the filamentous fungus Fusarium.</title>
        <authorList>
            <person name="Kim H.-S."/>
            <person name="Busman M."/>
            <person name="Brown D.W."/>
            <person name="Divon H."/>
            <person name="Uhlig S."/>
            <person name="Proctor R.H."/>
        </authorList>
    </citation>
    <scope>NUCLEOTIDE SEQUENCE</scope>
    <source>
        <strain evidence="3">NRRL 53441</strain>
    </source>
</reference>
<name>A0A8H4JWR6_9HYPO</name>
<keyword evidence="4" id="KW-1185">Reference proteome</keyword>
<comment type="caution">
    <text evidence="3">The sequence shown here is derived from an EMBL/GenBank/DDBJ whole genome shotgun (WGS) entry which is preliminary data.</text>
</comment>
<organism evidence="3 4">
    <name type="scientific">Fusarium austroafricanum</name>
    <dbReference type="NCBI Taxonomy" id="2364996"/>
    <lineage>
        <taxon>Eukaryota</taxon>
        <taxon>Fungi</taxon>
        <taxon>Dikarya</taxon>
        <taxon>Ascomycota</taxon>
        <taxon>Pezizomycotina</taxon>
        <taxon>Sordariomycetes</taxon>
        <taxon>Hypocreomycetidae</taxon>
        <taxon>Hypocreales</taxon>
        <taxon>Nectriaceae</taxon>
        <taxon>Fusarium</taxon>
        <taxon>Fusarium concolor species complex</taxon>
    </lineage>
</organism>
<evidence type="ECO:0000259" key="2">
    <source>
        <dbReference type="PROSITE" id="PS50097"/>
    </source>
</evidence>
<gene>
    <name evidence="3" type="ORF">F53441_12588</name>
</gene>
<protein>
    <recommendedName>
        <fullName evidence="2">BTB domain-containing protein</fullName>
    </recommendedName>
</protein>
<evidence type="ECO:0000313" key="4">
    <source>
        <dbReference type="Proteomes" id="UP000605986"/>
    </source>
</evidence>
<proteinExistence type="predicted"/>
<dbReference type="Proteomes" id="UP000605986">
    <property type="component" value="Unassembled WGS sequence"/>
</dbReference>
<dbReference type="PROSITE" id="PS50097">
    <property type="entry name" value="BTB"/>
    <property type="match status" value="1"/>
</dbReference>
<dbReference type="Pfam" id="PF00651">
    <property type="entry name" value="BTB"/>
    <property type="match status" value="1"/>
</dbReference>
<feature type="region of interest" description="Disordered" evidence="1">
    <location>
        <begin position="1"/>
        <end position="32"/>
    </location>
</feature>
<sequence length="307" mass="34632">MAEPQDIDIPDAPAVPLSETSSSKNRFKESGDEEQYAVDSLCASSNRAGFRHLLNEGKYSDMTIICAKDEFKVHRAVVCTQSTWFEEAMATPPKKKTKKSVTLAEDPLLIPYLLEFLYTGTYSLQNNPTEDAARSKEIQERLDTHPRCPIPKDSIPKASGFKIPDRPVRRSTRIMSHTAPTADPIPNEITVSIKLFLMAEKYDLPALALLARDRFYTACKARWVTKSWKEDETSWQATQEFEEIVLDVYTSTEEVDTPLWKALCKLVVLKKENDMMKKRMGAVVKEQAELAEGIAGYMLEWGAGDKA</sequence>
<accession>A0A8H4JWR6</accession>
<dbReference type="EMBL" id="JAADJG010000689">
    <property type="protein sequence ID" value="KAF4439481.1"/>
    <property type="molecule type" value="Genomic_DNA"/>
</dbReference>
<dbReference type="PANTHER" id="PTHR47843">
    <property type="entry name" value="BTB DOMAIN-CONTAINING PROTEIN-RELATED"/>
    <property type="match status" value="1"/>
</dbReference>
<evidence type="ECO:0000313" key="3">
    <source>
        <dbReference type="EMBL" id="KAF4439481.1"/>
    </source>
</evidence>